<evidence type="ECO:0000256" key="5">
    <source>
        <dbReference type="ARBA" id="ARBA00023136"/>
    </source>
</evidence>
<feature type="transmembrane region" description="Helical" evidence="6">
    <location>
        <begin position="296"/>
        <end position="318"/>
    </location>
</feature>
<evidence type="ECO:0000256" key="4">
    <source>
        <dbReference type="ARBA" id="ARBA00022989"/>
    </source>
</evidence>
<proteinExistence type="inferred from homology"/>
<dbReference type="InterPro" id="IPR002528">
    <property type="entry name" value="MATE_fam"/>
</dbReference>
<keyword evidence="8" id="KW-1185">Reference proteome</keyword>
<evidence type="ECO:0000256" key="2">
    <source>
        <dbReference type="ARBA" id="ARBA00010199"/>
    </source>
</evidence>
<feature type="transmembrane region" description="Helical" evidence="6">
    <location>
        <begin position="251"/>
        <end position="275"/>
    </location>
</feature>
<keyword evidence="3 6" id="KW-0812">Transmembrane</keyword>
<feature type="transmembrane region" description="Helical" evidence="6">
    <location>
        <begin position="393"/>
        <end position="415"/>
    </location>
</feature>
<reference evidence="8" key="1">
    <citation type="journal article" date="2019" name="Int. J. Syst. Evol. Microbiol.">
        <title>The Global Catalogue of Microorganisms (GCM) 10K type strain sequencing project: providing services to taxonomists for standard genome sequencing and annotation.</title>
        <authorList>
            <consortium name="The Broad Institute Genomics Platform"/>
            <consortium name="The Broad Institute Genome Sequencing Center for Infectious Disease"/>
            <person name="Wu L."/>
            <person name="Ma J."/>
        </authorList>
    </citation>
    <scope>NUCLEOTIDE SEQUENCE [LARGE SCALE GENOMIC DNA]</scope>
    <source>
        <strain evidence="8">JCM 32305</strain>
    </source>
</reference>
<feature type="transmembrane region" description="Helical" evidence="6">
    <location>
        <begin position="367"/>
        <end position="387"/>
    </location>
</feature>
<feature type="transmembrane region" description="Helical" evidence="6">
    <location>
        <begin position="226"/>
        <end position="245"/>
    </location>
</feature>
<dbReference type="NCBIfam" id="TIGR00797">
    <property type="entry name" value="matE"/>
    <property type="match status" value="1"/>
</dbReference>
<feature type="transmembrane region" description="Helical" evidence="6">
    <location>
        <begin position="117"/>
        <end position="136"/>
    </location>
</feature>
<dbReference type="Pfam" id="PF01554">
    <property type="entry name" value="MatE"/>
    <property type="match status" value="2"/>
</dbReference>
<feature type="transmembrane region" description="Helical" evidence="6">
    <location>
        <begin position="26"/>
        <end position="50"/>
    </location>
</feature>
<evidence type="ECO:0000256" key="1">
    <source>
        <dbReference type="ARBA" id="ARBA00004141"/>
    </source>
</evidence>
<feature type="transmembrane region" description="Helical" evidence="6">
    <location>
        <begin position="338"/>
        <end position="355"/>
    </location>
</feature>
<feature type="transmembrane region" description="Helical" evidence="6">
    <location>
        <begin position="148"/>
        <end position="166"/>
    </location>
</feature>
<dbReference type="PANTHER" id="PTHR42893:SF46">
    <property type="entry name" value="PROTEIN DETOXIFICATION 44, CHLOROPLASTIC"/>
    <property type="match status" value="1"/>
</dbReference>
<evidence type="ECO:0000256" key="3">
    <source>
        <dbReference type="ARBA" id="ARBA00022692"/>
    </source>
</evidence>
<gene>
    <name evidence="7" type="primary">dinF</name>
    <name evidence="7" type="ORF">GCM10009410_30120</name>
</gene>
<evidence type="ECO:0000313" key="7">
    <source>
        <dbReference type="EMBL" id="GGP94075.1"/>
    </source>
</evidence>
<keyword evidence="5 6" id="KW-0472">Membrane</keyword>
<dbReference type="EMBL" id="BMQW01000008">
    <property type="protein sequence ID" value="GGP94075.1"/>
    <property type="molecule type" value="Genomic_DNA"/>
</dbReference>
<dbReference type="PANTHER" id="PTHR42893">
    <property type="entry name" value="PROTEIN DETOXIFICATION 44, CHLOROPLASTIC-RELATED"/>
    <property type="match status" value="1"/>
</dbReference>
<protein>
    <submittedName>
        <fullName evidence="7">MATE family efflux transporter</fullName>
    </submittedName>
</protein>
<feature type="transmembrane region" description="Helical" evidence="6">
    <location>
        <begin position="71"/>
        <end position="97"/>
    </location>
</feature>
<evidence type="ECO:0000313" key="8">
    <source>
        <dbReference type="Proteomes" id="UP000654004"/>
    </source>
</evidence>
<dbReference type="Proteomes" id="UP000654004">
    <property type="component" value="Unassembled WGS sequence"/>
</dbReference>
<name>A0ABQ2QSB8_9GAMM</name>
<comment type="subcellular location">
    <subcellularLocation>
        <location evidence="1">Membrane</location>
        <topology evidence="1">Multi-pass membrane protein</topology>
    </subcellularLocation>
</comment>
<feature type="transmembrane region" description="Helical" evidence="6">
    <location>
        <begin position="172"/>
        <end position="192"/>
    </location>
</feature>
<accession>A0ABQ2QSB8</accession>
<comment type="caution">
    <text evidence="7">The sequence shown here is derived from an EMBL/GenBank/DDBJ whole genome shotgun (WGS) entry which is preliminary data.</text>
</comment>
<keyword evidence="4 6" id="KW-1133">Transmembrane helix</keyword>
<evidence type="ECO:0000256" key="6">
    <source>
        <dbReference type="SAM" id="Phobius"/>
    </source>
</evidence>
<comment type="similarity">
    <text evidence="2">Belongs to the multi antimicrobial extrusion (MATE) (TC 2.A.66.1) family.</text>
</comment>
<dbReference type="CDD" id="cd13136">
    <property type="entry name" value="MATE_DinF_like"/>
    <property type="match status" value="1"/>
</dbReference>
<sequence length="425" mass="47205">MILSNITIPLLGLVDTAVIGHLGQAYYLGGVALGSTIITLMIWLLGFLRMSTTGLVAQAYGADDKVTQQQLLLQGCILALTLGFACVMLQSPIVNFALSLSDASEQVMLYCRQYVDIRIWSLPFALVNLVLLGWLLGRQAPKAAMWQLIIANCINIILDIVFVMVFKWDVRGAALASVIADICAFSVALIMVKRHLVNMGNFDLKRSLSQLTLRGYGRLLSLNRDIFIRSLCLQAAFSFMTFYGAGLGDNIIAANAVLLNLLMLISYALDGIAYYAEAEVGRAFGQKNPKLLHDSVVLAFCWSAATAVLFSLLFWGAGEWIIQLLTNVETVQHSANQYLIWLIVMPILAFGCYLFDGVYIGAAQGQVMRNSMIVSTFTVYFPCWYFLQTWGNNSLWAAMSVFMLSRSITLGWHYYYKLRYRLASA</sequence>
<dbReference type="InterPro" id="IPR044644">
    <property type="entry name" value="DinF-like"/>
</dbReference>
<organism evidence="7 8">
    <name type="scientific">Shewanella ulleungensis</name>
    <dbReference type="NCBI Taxonomy" id="2282699"/>
    <lineage>
        <taxon>Bacteria</taxon>
        <taxon>Pseudomonadati</taxon>
        <taxon>Pseudomonadota</taxon>
        <taxon>Gammaproteobacteria</taxon>
        <taxon>Alteromonadales</taxon>
        <taxon>Shewanellaceae</taxon>
        <taxon>Shewanella</taxon>
    </lineage>
</organism>